<dbReference type="AlphaFoldDB" id="A0A0V1MRX8"/>
<evidence type="ECO:0000313" key="1">
    <source>
        <dbReference type="EMBL" id="KRZ74552.1"/>
    </source>
</evidence>
<dbReference type="PANTHER" id="PTHR47331:SF1">
    <property type="entry name" value="GAG-LIKE PROTEIN"/>
    <property type="match status" value="1"/>
</dbReference>
<name>A0A0V1MRX8_9BILA</name>
<dbReference type="Proteomes" id="UP000054843">
    <property type="component" value="Unassembled WGS sequence"/>
</dbReference>
<gene>
    <name evidence="1" type="ORF">T10_6077</name>
</gene>
<sequence length="394" mass="43924">MSYVAEESGVHEQSEASLCRFSEIESLDIMLEENASASEDVLLAQFEEELAIDGVSYEVKLPWEPGHPNLPDNYEQACQRLMALERLWRHRPEKRRDYTEVMRSYLESGWAGEAPANGPSRQTWHLPHHAVYQGEGLLKKCCGVVDGSTQHCSTEQAVGARAKLPDGSSGDVGFRQTSRKCTFRSASRRTIGTPVGFFGEMKETRPSRVPIDKGVLCLHMLFFSGDQHCSGSNATPPTASSTSCFRDCSKHRYTRQASRSSFGVSYLEDTGDPLDQGVLRSTPHAHADTCTADGSALYKIEKRNTLKRRAGEETKLVPQIYGEGCSSAATSLETAGNFPTYKNVKSAMYRRRAKRLPPMPLALQELEIPAHWRVTKRKFEGIGCTFRLVHGWNI</sequence>
<proteinExistence type="predicted"/>
<keyword evidence="2" id="KW-1185">Reference proteome</keyword>
<reference evidence="1 2" key="1">
    <citation type="submission" date="2015-01" db="EMBL/GenBank/DDBJ databases">
        <title>Evolution of Trichinella species and genotypes.</title>
        <authorList>
            <person name="Korhonen P.K."/>
            <person name="Edoardo P."/>
            <person name="Giuseppe L.R."/>
            <person name="Gasser R.B."/>
        </authorList>
    </citation>
    <scope>NUCLEOTIDE SEQUENCE [LARGE SCALE GENOMIC DNA]</scope>
    <source>
        <strain evidence="1">ISS1980</strain>
    </source>
</reference>
<dbReference type="PANTHER" id="PTHR47331">
    <property type="entry name" value="PHD-TYPE DOMAIN-CONTAINING PROTEIN"/>
    <property type="match status" value="1"/>
</dbReference>
<dbReference type="EMBL" id="JYDO01000048">
    <property type="protein sequence ID" value="KRZ74552.1"/>
    <property type="molecule type" value="Genomic_DNA"/>
</dbReference>
<comment type="caution">
    <text evidence="1">The sequence shown here is derived from an EMBL/GenBank/DDBJ whole genome shotgun (WGS) entry which is preliminary data.</text>
</comment>
<organism evidence="1 2">
    <name type="scientific">Trichinella papuae</name>
    <dbReference type="NCBI Taxonomy" id="268474"/>
    <lineage>
        <taxon>Eukaryota</taxon>
        <taxon>Metazoa</taxon>
        <taxon>Ecdysozoa</taxon>
        <taxon>Nematoda</taxon>
        <taxon>Enoplea</taxon>
        <taxon>Dorylaimia</taxon>
        <taxon>Trichinellida</taxon>
        <taxon>Trichinellidae</taxon>
        <taxon>Trichinella</taxon>
    </lineage>
</organism>
<dbReference type="OrthoDB" id="5920525at2759"/>
<protein>
    <submittedName>
        <fullName evidence="1">Uncharacterized protein</fullName>
    </submittedName>
</protein>
<evidence type="ECO:0000313" key="2">
    <source>
        <dbReference type="Proteomes" id="UP000054843"/>
    </source>
</evidence>
<accession>A0A0V1MRX8</accession>